<dbReference type="RefSeq" id="WP_068923120.1">
    <property type="nucleotide sequence ID" value="NZ_BMQP01000095.1"/>
</dbReference>
<dbReference type="Gene3D" id="2.130.10.10">
    <property type="entry name" value="YVTN repeat-like/Quinoprotein amine dehydrogenase"/>
    <property type="match status" value="1"/>
</dbReference>
<dbReference type="InterPro" id="IPR015943">
    <property type="entry name" value="WD40/YVTN_repeat-like_dom_sf"/>
</dbReference>
<protein>
    <submittedName>
        <fullName evidence="1">Uncharacterized protein</fullName>
    </submittedName>
</protein>
<reference evidence="1" key="1">
    <citation type="submission" date="2021-01" db="EMBL/GenBank/DDBJ databases">
        <title>Whole genome shotgun sequence of Planobispora rosea NBRC 15558.</title>
        <authorList>
            <person name="Komaki H."/>
            <person name="Tamura T."/>
        </authorList>
    </citation>
    <scope>NUCLEOTIDE SEQUENCE</scope>
    <source>
        <strain evidence="1">NBRC 15558</strain>
    </source>
</reference>
<accession>A0A8J3S9H9</accession>
<evidence type="ECO:0000313" key="2">
    <source>
        <dbReference type="Proteomes" id="UP000655044"/>
    </source>
</evidence>
<comment type="caution">
    <text evidence="1">The sequence shown here is derived from an EMBL/GenBank/DDBJ whole genome shotgun (WGS) entry which is preliminary data.</text>
</comment>
<sequence length="315" mass="32715">MVTTVVADRPLVLALREDLLGTWDLATGAVSDRPISFSARDRQGRPVPVYGSALATAVVDARPIAVVGQYGPTGAVRLMLWDLATGRPSGALAVPGRAAVCALATTTVDGHPTAVTGDGNGRVRLWDLAGRREIAPVARLGHADVVASVASVVLQGHPVAVTLSSGGYGEHALRVWDLSTGRQVGEPLHPDFCSMTRMAAMSVDGWAMVVTEGDGQLWLWDLAGRQLVQGPITDCPRTAGATTMITMTIEGRPVAVTGGHGGDGRVRVHPLLTGAQVAPEPDVVFPQPVTALAAAPDDGLLVGFGQQIALLERMS</sequence>
<dbReference type="AlphaFoldDB" id="A0A8J3S9H9"/>
<evidence type="ECO:0000313" key="1">
    <source>
        <dbReference type="EMBL" id="GIH89294.1"/>
    </source>
</evidence>
<proteinExistence type="predicted"/>
<keyword evidence="2" id="KW-1185">Reference proteome</keyword>
<gene>
    <name evidence="1" type="ORF">Pro02_77020</name>
</gene>
<name>A0A8J3S9H9_PLARO</name>
<dbReference type="SUPFAM" id="SSF101908">
    <property type="entry name" value="Putative isomerase YbhE"/>
    <property type="match status" value="1"/>
</dbReference>
<dbReference type="Proteomes" id="UP000655044">
    <property type="component" value="Unassembled WGS sequence"/>
</dbReference>
<organism evidence="1 2">
    <name type="scientific">Planobispora rosea</name>
    <dbReference type="NCBI Taxonomy" id="35762"/>
    <lineage>
        <taxon>Bacteria</taxon>
        <taxon>Bacillati</taxon>
        <taxon>Actinomycetota</taxon>
        <taxon>Actinomycetes</taxon>
        <taxon>Streptosporangiales</taxon>
        <taxon>Streptosporangiaceae</taxon>
        <taxon>Planobispora</taxon>
    </lineage>
</organism>
<dbReference type="EMBL" id="BOOI01000127">
    <property type="protein sequence ID" value="GIH89294.1"/>
    <property type="molecule type" value="Genomic_DNA"/>
</dbReference>
<dbReference type="OrthoDB" id="414967at2"/>